<comment type="caution">
    <text evidence="2">The sequence shown here is derived from an EMBL/GenBank/DDBJ whole genome shotgun (WGS) entry which is preliminary data.</text>
</comment>
<dbReference type="EMBL" id="JAOQAV010000006">
    <property type="protein sequence ID" value="KAJ4193594.1"/>
    <property type="molecule type" value="Genomic_DNA"/>
</dbReference>
<organism evidence="2 3">
    <name type="scientific">Fusarium falciforme</name>
    <dbReference type="NCBI Taxonomy" id="195108"/>
    <lineage>
        <taxon>Eukaryota</taxon>
        <taxon>Fungi</taxon>
        <taxon>Dikarya</taxon>
        <taxon>Ascomycota</taxon>
        <taxon>Pezizomycotina</taxon>
        <taxon>Sordariomycetes</taxon>
        <taxon>Hypocreomycetidae</taxon>
        <taxon>Hypocreales</taxon>
        <taxon>Nectriaceae</taxon>
        <taxon>Fusarium</taxon>
        <taxon>Fusarium solani species complex</taxon>
    </lineage>
</organism>
<dbReference type="AlphaFoldDB" id="A0A9W8RCS5"/>
<dbReference type="Proteomes" id="UP001152087">
    <property type="component" value="Unassembled WGS sequence"/>
</dbReference>
<name>A0A9W8RCS5_9HYPO</name>
<gene>
    <name evidence="2" type="ORF">NW755_003588</name>
</gene>
<accession>A0A9W8RCS5</accession>
<sequence>MSPKAASQDPRPAMPAAPPFATHDEPTTALDEISQPGMNDAADEEAVSSAAHDSLASRSLRLPQTSTDAAQTDSQAASVPANTSNSSGTESRVTREIQRVESEIFTTEACCLVQELTCSAVRGRTLRGHSLSPYDLAAIELQMLRNGLRIKVLEELPVSLDDLTFDLDTLLLSARGVEEAQLHAMMEDVDIWGDDEL</sequence>
<evidence type="ECO:0000313" key="2">
    <source>
        <dbReference type="EMBL" id="KAJ4193594.1"/>
    </source>
</evidence>
<evidence type="ECO:0000313" key="3">
    <source>
        <dbReference type="Proteomes" id="UP001152087"/>
    </source>
</evidence>
<protein>
    <submittedName>
        <fullName evidence="2">Uncharacterized protein</fullName>
    </submittedName>
</protein>
<proteinExistence type="predicted"/>
<feature type="compositionally biased region" description="Polar residues" evidence="1">
    <location>
        <begin position="62"/>
        <end position="91"/>
    </location>
</feature>
<keyword evidence="3" id="KW-1185">Reference proteome</keyword>
<evidence type="ECO:0000256" key="1">
    <source>
        <dbReference type="SAM" id="MobiDB-lite"/>
    </source>
</evidence>
<feature type="region of interest" description="Disordered" evidence="1">
    <location>
        <begin position="1"/>
        <end position="95"/>
    </location>
</feature>
<reference evidence="2" key="1">
    <citation type="submission" date="2022-09" db="EMBL/GenBank/DDBJ databases">
        <title>Fusarium specimens isolated from Avocado Roots.</title>
        <authorList>
            <person name="Stajich J."/>
            <person name="Roper C."/>
            <person name="Heimlech-Rivalta G."/>
        </authorList>
    </citation>
    <scope>NUCLEOTIDE SEQUENCE</scope>
    <source>
        <strain evidence="2">A02</strain>
    </source>
</reference>